<dbReference type="CDD" id="cd05009">
    <property type="entry name" value="SIS_GlmS_GlmD_2"/>
    <property type="match status" value="1"/>
</dbReference>
<sequence length="308" mass="31690">MTSQRPHVVDEIHRQPDSWATALGLAGDLGGVLPRPGERVAVVGCGTSWFVAIAYAALREAAGAGETDAFAASGFPDGRRYDRVVVVSRSGTTTEVLRVVERTAAPVTVLTAVADSPLAAAVADPVVLAFADERSVVQTVFATTALMLLRGSLGTPLDHVVDQARQVLDTGAALPAEVGAAGQFTFLGSGWAYGVALEAGLKMRESAQLWTEAYPQLEYRHGPISIAQPGRAVWILGRPAPGITDDIAATGAALLTGDLDPVADLVRVQSLAVRRALAAGLDPDRPRSLTRSVVLDGVGGAGSAGGAA</sequence>
<dbReference type="AlphaFoldDB" id="A0AA90H4R3"/>
<dbReference type="CDD" id="cd05008">
    <property type="entry name" value="SIS_GlmS_GlmD_1"/>
    <property type="match status" value="1"/>
</dbReference>
<dbReference type="RefSeq" id="WP_271316471.1">
    <property type="nucleotide sequence ID" value="NZ_JABXJJ020000019.1"/>
</dbReference>
<organism evidence="1">
    <name type="scientific">Streptantibioticus silvisoli</name>
    <dbReference type="NCBI Taxonomy" id="2705255"/>
    <lineage>
        <taxon>Bacteria</taxon>
        <taxon>Bacillati</taxon>
        <taxon>Actinomycetota</taxon>
        <taxon>Actinomycetes</taxon>
        <taxon>Kitasatosporales</taxon>
        <taxon>Streptomycetaceae</taxon>
        <taxon>Streptantibioticus</taxon>
    </lineage>
</organism>
<protein>
    <submittedName>
        <fullName evidence="1">Sugar isomerase</fullName>
    </submittedName>
</protein>
<dbReference type="EMBL" id="JABXJJ020000019">
    <property type="protein sequence ID" value="MDI5970943.1"/>
    <property type="molecule type" value="Genomic_DNA"/>
</dbReference>
<dbReference type="GO" id="GO:0097367">
    <property type="term" value="F:carbohydrate derivative binding"/>
    <property type="evidence" value="ECO:0007669"/>
    <property type="project" value="InterPro"/>
</dbReference>
<dbReference type="Gene3D" id="3.40.50.10490">
    <property type="entry name" value="Glucose-6-phosphate isomerase like protein, domain 1"/>
    <property type="match status" value="2"/>
</dbReference>
<comment type="caution">
    <text evidence="1">The sequence shown here is derived from an EMBL/GenBank/DDBJ whole genome shotgun (WGS) entry which is preliminary data.</text>
</comment>
<name>A0AA90H4R3_9ACTN</name>
<dbReference type="InterPro" id="IPR046348">
    <property type="entry name" value="SIS_dom_sf"/>
</dbReference>
<dbReference type="InterPro" id="IPR035490">
    <property type="entry name" value="GlmS/FrlB_SIS"/>
</dbReference>
<dbReference type="PANTHER" id="PTHR10937:SF4">
    <property type="entry name" value="GLUCOSAMINE-6-PHOSPHATE DEAMINASE"/>
    <property type="match status" value="1"/>
</dbReference>
<dbReference type="GO" id="GO:1901135">
    <property type="term" value="P:carbohydrate derivative metabolic process"/>
    <property type="evidence" value="ECO:0007669"/>
    <property type="project" value="InterPro"/>
</dbReference>
<dbReference type="InterPro" id="IPR035466">
    <property type="entry name" value="GlmS/AgaS_SIS"/>
</dbReference>
<dbReference type="PANTHER" id="PTHR10937">
    <property type="entry name" value="GLUCOSAMINE--FRUCTOSE-6-PHOSPHATE AMINOTRANSFERASE, ISOMERIZING"/>
    <property type="match status" value="1"/>
</dbReference>
<proteinExistence type="predicted"/>
<dbReference type="GO" id="GO:0016853">
    <property type="term" value="F:isomerase activity"/>
    <property type="evidence" value="ECO:0007669"/>
    <property type="project" value="UniProtKB-KW"/>
</dbReference>
<gene>
    <name evidence="1" type="ORF">POF50_016600</name>
</gene>
<evidence type="ECO:0000313" key="1">
    <source>
        <dbReference type="EMBL" id="MDI5970943.1"/>
    </source>
</evidence>
<reference evidence="1" key="1">
    <citation type="submission" date="2023-05" db="EMBL/GenBank/DDBJ databases">
        <title>Streptantibioticus silvisoli sp. nov., acidotolerant actinomycetes 1 from pine litter.</title>
        <authorList>
            <person name="Swiecimska M."/>
            <person name="Golinska P."/>
            <person name="Sangal V."/>
            <person name="Wachnowicz B."/>
            <person name="Goodfellow M."/>
        </authorList>
    </citation>
    <scope>NUCLEOTIDE SEQUENCE</scope>
    <source>
        <strain evidence="1">SL13</strain>
    </source>
</reference>
<keyword evidence="1" id="KW-0413">Isomerase</keyword>
<dbReference type="SUPFAM" id="SSF53697">
    <property type="entry name" value="SIS domain"/>
    <property type="match status" value="1"/>
</dbReference>
<accession>A0AA90H4R3</accession>